<feature type="non-terminal residue" evidence="9">
    <location>
        <position position="1"/>
    </location>
</feature>
<dbReference type="InterPro" id="IPR012132">
    <property type="entry name" value="GMC_OxRdtase"/>
</dbReference>
<accession>A0A8H2XSS6</accession>
<comment type="cofactor">
    <cofactor evidence="1">
        <name>FAD</name>
        <dbReference type="ChEBI" id="CHEBI:57692"/>
    </cofactor>
</comment>
<dbReference type="SUPFAM" id="SSF51905">
    <property type="entry name" value="FAD/NAD(P)-binding domain"/>
    <property type="match status" value="1"/>
</dbReference>
<dbReference type="InterPro" id="IPR000172">
    <property type="entry name" value="GMC_OxRdtase_N"/>
</dbReference>
<name>A0A8H2XSS6_9AGAM</name>
<gene>
    <name evidence="9" type="ORF">RDB_LOCUS38260</name>
</gene>
<comment type="similarity">
    <text evidence="2 7">Belongs to the GMC oxidoreductase family.</text>
</comment>
<reference evidence="9" key="1">
    <citation type="submission" date="2021-01" db="EMBL/GenBank/DDBJ databases">
        <authorList>
            <person name="Kaushik A."/>
        </authorList>
    </citation>
    <scope>NUCLEOTIDE SEQUENCE</scope>
    <source>
        <strain evidence="9">AG4-R118</strain>
    </source>
</reference>
<evidence type="ECO:0000313" key="10">
    <source>
        <dbReference type="Proteomes" id="UP000663888"/>
    </source>
</evidence>
<keyword evidence="6" id="KW-0560">Oxidoreductase</keyword>
<dbReference type="Proteomes" id="UP000663888">
    <property type="component" value="Unassembled WGS sequence"/>
</dbReference>
<evidence type="ECO:0000256" key="4">
    <source>
        <dbReference type="ARBA" id="ARBA00022729"/>
    </source>
</evidence>
<dbReference type="Gene3D" id="3.50.50.60">
    <property type="entry name" value="FAD/NAD(P)-binding domain"/>
    <property type="match status" value="1"/>
</dbReference>
<evidence type="ECO:0000256" key="3">
    <source>
        <dbReference type="ARBA" id="ARBA00022630"/>
    </source>
</evidence>
<dbReference type="EMBL" id="CAJMWX010000824">
    <property type="protein sequence ID" value="CAE6433216.1"/>
    <property type="molecule type" value="Genomic_DNA"/>
</dbReference>
<evidence type="ECO:0000313" key="9">
    <source>
        <dbReference type="EMBL" id="CAE6433216.1"/>
    </source>
</evidence>
<dbReference type="Pfam" id="PF00732">
    <property type="entry name" value="GMC_oxred_N"/>
    <property type="match status" value="1"/>
</dbReference>
<evidence type="ECO:0000256" key="7">
    <source>
        <dbReference type="RuleBase" id="RU003968"/>
    </source>
</evidence>
<dbReference type="PANTHER" id="PTHR11552:SF201">
    <property type="entry name" value="GLUCOSE-METHANOL-CHOLINE OXIDOREDUCTASE N-TERMINAL DOMAIN-CONTAINING PROTEIN"/>
    <property type="match status" value="1"/>
</dbReference>
<evidence type="ECO:0000256" key="5">
    <source>
        <dbReference type="ARBA" id="ARBA00022827"/>
    </source>
</evidence>
<dbReference type="Gene3D" id="3.30.560.10">
    <property type="entry name" value="Glucose Oxidase, domain 3"/>
    <property type="match status" value="1"/>
</dbReference>
<dbReference type="InterPro" id="IPR036188">
    <property type="entry name" value="FAD/NAD-bd_sf"/>
</dbReference>
<dbReference type="PROSITE" id="PS00623">
    <property type="entry name" value="GMC_OXRED_1"/>
    <property type="match status" value="1"/>
</dbReference>
<evidence type="ECO:0000256" key="6">
    <source>
        <dbReference type="ARBA" id="ARBA00023002"/>
    </source>
</evidence>
<sequence>MKLLYSLPVATYVGVVAAEISRRGILADGAQFASSTFDYIVIGGGTAGLTLAARLSENPTTTVGVIEAGEYLPDDPVLNTPASALTIAGNPTYDWMFQSVPQVYANNQPINLPRGKVLGGSSAINAMIFNRGSKAEYDAWAKLGNPGWDWNGLLPNMKAAERFTGVDPFRVNYTNADPDDIFPSQGKNGVIAADYNNWYPDLVLPVQKSMSKLGVPVNFDPDSGNAVGLYNTATSINRTTGRRSYSASTYYAYNAQRPNFVVLTGAQATKINFKDTAGSNKPSSI</sequence>
<evidence type="ECO:0000259" key="8">
    <source>
        <dbReference type="PROSITE" id="PS00623"/>
    </source>
</evidence>
<feature type="domain" description="Glucose-methanol-choline oxidoreductase N-terminal" evidence="8">
    <location>
        <begin position="115"/>
        <end position="138"/>
    </location>
</feature>
<protein>
    <recommendedName>
        <fullName evidence="8">Glucose-methanol-choline oxidoreductase N-terminal domain-containing protein</fullName>
    </recommendedName>
</protein>
<organism evidence="9 10">
    <name type="scientific">Rhizoctonia solani</name>
    <dbReference type="NCBI Taxonomy" id="456999"/>
    <lineage>
        <taxon>Eukaryota</taxon>
        <taxon>Fungi</taxon>
        <taxon>Dikarya</taxon>
        <taxon>Basidiomycota</taxon>
        <taxon>Agaricomycotina</taxon>
        <taxon>Agaricomycetes</taxon>
        <taxon>Cantharellales</taxon>
        <taxon>Ceratobasidiaceae</taxon>
        <taxon>Rhizoctonia</taxon>
    </lineage>
</organism>
<comment type="caution">
    <text evidence="9">The sequence shown here is derived from an EMBL/GenBank/DDBJ whole genome shotgun (WGS) entry which is preliminary data.</text>
</comment>
<dbReference type="GO" id="GO:0050660">
    <property type="term" value="F:flavin adenine dinucleotide binding"/>
    <property type="evidence" value="ECO:0007669"/>
    <property type="project" value="InterPro"/>
</dbReference>
<dbReference type="GO" id="GO:0016614">
    <property type="term" value="F:oxidoreductase activity, acting on CH-OH group of donors"/>
    <property type="evidence" value="ECO:0007669"/>
    <property type="project" value="InterPro"/>
</dbReference>
<proteinExistence type="inferred from homology"/>
<dbReference type="PANTHER" id="PTHR11552">
    <property type="entry name" value="GLUCOSE-METHANOL-CHOLINE GMC OXIDOREDUCTASE"/>
    <property type="match status" value="1"/>
</dbReference>
<keyword evidence="4" id="KW-0732">Signal</keyword>
<evidence type="ECO:0000256" key="2">
    <source>
        <dbReference type="ARBA" id="ARBA00010790"/>
    </source>
</evidence>
<dbReference type="AlphaFoldDB" id="A0A8H2XSS6"/>
<keyword evidence="3 7" id="KW-0285">Flavoprotein</keyword>
<keyword evidence="5 7" id="KW-0274">FAD</keyword>
<evidence type="ECO:0000256" key="1">
    <source>
        <dbReference type="ARBA" id="ARBA00001974"/>
    </source>
</evidence>